<dbReference type="Pfam" id="PF16998">
    <property type="entry name" value="17kDa_Anti_2"/>
    <property type="match status" value="1"/>
</dbReference>
<evidence type="ECO:0000259" key="1">
    <source>
        <dbReference type="Pfam" id="PF16998"/>
    </source>
</evidence>
<sequence length="95" mass="10581">MDAADNAGLQGALRQVAAKPVDEVVGWANPDSGKRGAVKILRDGYDSDNRPCREFHSVVILDKLYQHATGFLCRQPDGAWEVADLREFPLFRRPD</sequence>
<dbReference type="STRING" id="414684.RC1_3566"/>
<feature type="domain" description="Surface antigen" evidence="1">
    <location>
        <begin position="20"/>
        <end position="86"/>
    </location>
</feature>
<dbReference type="AlphaFoldDB" id="B6IX95"/>
<keyword evidence="3" id="KW-1185">Reference proteome</keyword>
<dbReference type="HOGENOM" id="CLU_2370880_0_0_5"/>
<dbReference type="KEGG" id="rce:RC1_3566"/>
<reference evidence="2 3" key="1">
    <citation type="journal article" date="2010" name="BMC Genomics">
        <title>Metabolic flexibility revealed in the genome of the cyst-forming alpha-1 proteobacterium Rhodospirillum centenum.</title>
        <authorList>
            <person name="Lu Y.K."/>
            <person name="Marden J."/>
            <person name="Han M."/>
            <person name="Swingley W.D."/>
            <person name="Mastrian S.D."/>
            <person name="Chowdhury S.R."/>
            <person name="Hao J."/>
            <person name="Helmy T."/>
            <person name="Kim S."/>
            <person name="Kurdoglu A.A."/>
            <person name="Matthies H.J."/>
            <person name="Rollo D."/>
            <person name="Stothard P."/>
            <person name="Blankenship R.E."/>
            <person name="Bauer C.E."/>
            <person name="Touchman J.W."/>
        </authorList>
    </citation>
    <scope>NUCLEOTIDE SEQUENCE [LARGE SCALE GENOMIC DNA]</scope>
    <source>
        <strain evidence="3">ATCC 51521 / SW</strain>
    </source>
</reference>
<evidence type="ECO:0000313" key="2">
    <source>
        <dbReference type="EMBL" id="ACJ00919.1"/>
    </source>
</evidence>
<dbReference type="Proteomes" id="UP000001591">
    <property type="component" value="Chromosome"/>
</dbReference>
<name>B6IX95_RHOCS</name>
<gene>
    <name evidence="2" type="primary">omp</name>
    <name evidence="2" type="ordered locus">RC1_3566</name>
</gene>
<accession>B6IX95</accession>
<dbReference type="EMBL" id="CP000613">
    <property type="protein sequence ID" value="ACJ00919.1"/>
    <property type="molecule type" value="Genomic_DNA"/>
</dbReference>
<dbReference type="eggNOG" id="COG4520">
    <property type="taxonomic scope" value="Bacteria"/>
</dbReference>
<proteinExistence type="predicted"/>
<evidence type="ECO:0000313" key="3">
    <source>
        <dbReference type="Proteomes" id="UP000001591"/>
    </source>
</evidence>
<organism evidence="2 3">
    <name type="scientific">Rhodospirillum centenum (strain ATCC 51521 / SW)</name>
    <dbReference type="NCBI Taxonomy" id="414684"/>
    <lineage>
        <taxon>Bacteria</taxon>
        <taxon>Pseudomonadati</taxon>
        <taxon>Pseudomonadota</taxon>
        <taxon>Alphaproteobacteria</taxon>
        <taxon>Rhodospirillales</taxon>
        <taxon>Rhodospirillaceae</taxon>
        <taxon>Rhodospirillum</taxon>
    </lineage>
</organism>
<dbReference type="InterPro" id="IPR032635">
    <property type="entry name" value="Anti_2"/>
</dbReference>
<protein>
    <submittedName>
        <fullName evidence="2">Rickettsia 17 kDa surface antigen, putative</fullName>
    </submittedName>
</protein>